<accession>A0A0A1TW02</accession>
<sequence length="463" mass="52963">MSYRTAPTYTDHISSFRAPIARLRTANRERLVNQKRILTTPRMSSHYLDVLEHLSQCCSVEQNIASLHQYFIQNSCGVSDEDNSTVCQVLLTLLCSGNQSQYTLSKCMDILTHFANLASFVIDANTIPTDCTIITGVVRCSFAQNAELRKAALKLVKRAITTFLSPCLLTKFVLPNLVNVAEVYANDKSTVSLVAENFVSAVSSYEFSFDNYSNFVETFITKDLVNKEFVRCLSVLVKQHNSQKYLLTNDIFMKSVICILKTREDVFLDVIDLLIEISLTQKFSSKLLDEKYIGEIVKNFQSRVVGGYNIIGFFELFVNLLNNGNYVVERLEKFGLYTFVFNALDMIYAKDLDGLVNFVNSTLLWATDKQKIVLCCEPIFWMYANYLKESFIRENPTVQTLNRLKTLFSMSERKRNILDFYYLTGLEQVVTTLMLNSCRQIACSAEDIDEMIRKTMCFDLVDL</sequence>
<dbReference type="AlphaFoldDB" id="A0A0A1TW02"/>
<dbReference type="InterPro" id="IPR016024">
    <property type="entry name" value="ARM-type_fold"/>
</dbReference>
<dbReference type="EMBL" id="KB207112">
    <property type="protein sequence ID" value="ELP84636.1"/>
    <property type="molecule type" value="Genomic_DNA"/>
</dbReference>
<protein>
    <submittedName>
        <fullName evidence="1">Uncharacterized protein</fullName>
    </submittedName>
</protein>
<proteinExistence type="predicted"/>
<dbReference type="RefSeq" id="XP_004183982.1">
    <property type="nucleotide sequence ID" value="XM_004183934.1"/>
</dbReference>
<organism evidence="1 2">
    <name type="scientific">Entamoeba invadens IP1</name>
    <dbReference type="NCBI Taxonomy" id="370355"/>
    <lineage>
        <taxon>Eukaryota</taxon>
        <taxon>Amoebozoa</taxon>
        <taxon>Evosea</taxon>
        <taxon>Archamoebae</taxon>
        <taxon>Mastigamoebida</taxon>
        <taxon>Entamoebidae</taxon>
        <taxon>Entamoeba</taxon>
    </lineage>
</organism>
<dbReference type="OMA" id="PRMSSHY"/>
<dbReference type="GeneID" id="14883574"/>
<keyword evidence="2" id="KW-1185">Reference proteome</keyword>
<dbReference type="KEGG" id="eiv:EIN_172810"/>
<evidence type="ECO:0000313" key="1">
    <source>
        <dbReference type="EMBL" id="ELP84636.1"/>
    </source>
</evidence>
<dbReference type="Proteomes" id="UP000014680">
    <property type="component" value="Unassembled WGS sequence"/>
</dbReference>
<reference evidence="1 2" key="1">
    <citation type="submission" date="2012-10" db="EMBL/GenBank/DDBJ databases">
        <authorList>
            <person name="Zafar N."/>
            <person name="Inman J."/>
            <person name="Hall N."/>
            <person name="Lorenzi H."/>
            <person name="Caler E."/>
        </authorList>
    </citation>
    <scope>NUCLEOTIDE SEQUENCE [LARGE SCALE GENOMIC DNA]</scope>
    <source>
        <strain evidence="1 2">IP1</strain>
    </source>
</reference>
<evidence type="ECO:0000313" key="2">
    <source>
        <dbReference type="Proteomes" id="UP000014680"/>
    </source>
</evidence>
<name>A0A0A1TW02_ENTIV</name>
<dbReference type="VEuPathDB" id="AmoebaDB:EIN_172810"/>
<gene>
    <name evidence="1" type="ORF">EIN_172810</name>
</gene>
<dbReference type="SUPFAM" id="SSF48371">
    <property type="entry name" value="ARM repeat"/>
    <property type="match status" value="1"/>
</dbReference>